<dbReference type="AlphaFoldDB" id="A0A9Q0YHI0"/>
<dbReference type="SUPFAM" id="SSF49313">
    <property type="entry name" value="Cadherin-like"/>
    <property type="match status" value="3"/>
</dbReference>
<evidence type="ECO:0000256" key="6">
    <source>
        <dbReference type="SAM" id="MobiDB-lite"/>
    </source>
</evidence>
<evidence type="ECO:0000256" key="5">
    <source>
        <dbReference type="PROSITE-ProRule" id="PRU00043"/>
    </source>
</evidence>
<protein>
    <submittedName>
        <fullName evidence="10">Fat-like cadherin-related tumor suppressor-like</fullName>
    </submittedName>
</protein>
<feature type="signal peptide" evidence="8">
    <location>
        <begin position="1"/>
        <end position="24"/>
    </location>
</feature>
<evidence type="ECO:0000256" key="4">
    <source>
        <dbReference type="ARBA" id="ARBA00023180"/>
    </source>
</evidence>
<evidence type="ECO:0000313" key="10">
    <source>
        <dbReference type="EMBL" id="KAJ8022702.1"/>
    </source>
</evidence>
<dbReference type="Gene3D" id="2.60.40.60">
    <property type="entry name" value="Cadherins"/>
    <property type="match status" value="3"/>
</dbReference>
<dbReference type="CDD" id="cd11304">
    <property type="entry name" value="Cadherin_repeat"/>
    <property type="match status" value="2"/>
</dbReference>
<evidence type="ECO:0000259" key="9">
    <source>
        <dbReference type="PROSITE" id="PS50268"/>
    </source>
</evidence>
<dbReference type="PANTHER" id="PTHR24028">
    <property type="entry name" value="CADHERIN-87A"/>
    <property type="match status" value="1"/>
</dbReference>
<dbReference type="Pfam" id="PF00028">
    <property type="entry name" value="Cadherin"/>
    <property type="match status" value="1"/>
</dbReference>
<keyword evidence="8" id="KW-0732">Signal</keyword>
<evidence type="ECO:0000256" key="2">
    <source>
        <dbReference type="ARBA" id="ARBA00022692"/>
    </source>
</evidence>
<comment type="subcellular location">
    <subcellularLocation>
        <location evidence="1">Membrane</location>
        <topology evidence="1">Single-pass membrane protein</topology>
    </subcellularLocation>
</comment>
<dbReference type="SMART" id="SM00112">
    <property type="entry name" value="CA"/>
    <property type="match status" value="3"/>
</dbReference>
<feature type="domain" description="Cadherin" evidence="9">
    <location>
        <begin position="171"/>
        <end position="289"/>
    </location>
</feature>
<keyword evidence="5" id="KW-0106">Calcium</keyword>
<evidence type="ECO:0000313" key="11">
    <source>
        <dbReference type="Proteomes" id="UP001152320"/>
    </source>
</evidence>
<feature type="domain" description="Cadherin" evidence="9">
    <location>
        <begin position="532"/>
        <end position="601"/>
    </location>
</feature>
<organism evidence="10 11">
    <name type="scientific">Holothuria leucospilota</name>
    <name type="common">Black long sea cucumber</name>
    <name type="synonym">Mertensiothuria leucospilota</name>
    <dbReference type="NCBI Taxonomy" id="206669"/>
    <lineage>
        <taxon>Eukaryota</taxon>
        <taxon>Metazoa</taxon>
        <taxon>Echinodermata</taxon>
        <taxon>Eleutherozoa</taxon>
        <taxon>Echinozoa</taxon>
        <taxon>Holothuroidea</taxon>
        <taxon>Aspidochirotacea</taxon>
        <taxon>Aspidochirotida</taxon>
        <taxon>Holothuriidae</taxon>
        <taxon>Holothuria</taxon>
    </lineage>
</organism>
<sequence>MSKFRVNRCLLLFTVVSLFAGFKAQDWCEKDGEYKKNDTLCLDHGGINVTSLFCKFDLNEEEEIGFVVFNVSLPDCDPYDVVAEFFDEGYISYSNTTSAIVVSGRIDIDVLKDDGTAFEYLGGSVRCSSQSKSEALCFTIKLEGINDNLPEITLEPNPINITELKIQYDKNSAIATVTISDVDLGKSHRPTEYGIADQDVPFALAPSSRPENASLENPGCQTDYSGFVNETKFDLIVTRPKEIDFETNNTYIFTIYAWEGCNNDSDHNRNDTAIVTVDVHDGDDLPPEFKDYFYTASVREGEVNKSLPVSPEIIAEDGDTMGEEIVYNLKRENCVGKLHIDSNSAVITVTESIIYAEQKECKIQVQASQLNNPQQSSKAPLIITILPKNEECPSFSEDSFTGFYFKGDDYVLNEEMRTLEITLTDSDVIFEGNITVSSESLYNVTDEQTEGQSTTFRLAPKEEPITENTTIEIFVSDDYLGCVNNASVLVQLGVSDFLFDDQTVSVKEGDTEVYFDSPSMRNGFCATYEVTEGNFTINNGSTEPKIVADTPFDYETNELHQVLITAFKGEPSDGKCKPTDATETAVITIKVVDLNDETPSFNVMETNGVLFDAVFFDVMGHEKIFSLADRAIDADSSARLIFNLSSPDPSPLLHRTDGTVLTDSTFDFLRNVNKGYDYKATVTDIETDVNNASSLCPLKFGIMGWNEIFIFQWDAADQTSLRFKRSDLQFMAYTTEETVARCEEMGKIGWSLDENTYIKIDRIIQNENTYYIWLYGVNPSVPKYLTKGDFEETDVPGLLNTKCQFDDVSWSTKTSFVSYPIRDSIFVFIAVILFIGIIIMIIFLFYSWNKFLQEKERFQEFRKVEEPVEKKREKTPVPESEPEPEPELLQLNPIPVPVVLVHAEPEPAQRLPIPVQEYEWQEAIIDMQSVASFSMLNLGPEANPGGRDDSSSETTISTDGDTEPLIPYATFTHMNMKPPEAHRNEIPNETKSEEVNVKSKSSSKEEMSPVHMEVMLNRSESTTDPKNRQLEHPDEENERSIRNDEGNDQVGSVTNEGIKCKDNANDVVTEEEQDFGNVNEAFESFLSSSPVLSPKALTPPSPFTSPTHPQSIPPPASLQPTQLEADTMQDNDDNY</sequence>
<dbReference type="PANTHER" id="PTHR24028:SF328">
    <property type="entry name" value="CADHERIN-3"/>
    <property type="match status" value="1"/>
</dbReference>
<keyword evidence="11" id="KW-1185">Reference proteome</keyword>
<feature type="domain" description="Cadherin" evidence="9">
    <location>
        <begin position="290"/>
        <end position="395"/>
    </location>
</feature>
<dbReference type="PROSITE" id="PS50268">
    <property type="entry name" value="CADHERIN_2"/>
    <property type="match status" value="3"/>
</dbReference>
<evidence type="ECO:0000256" key="3">
    <source>
        <dbReference type="ARBA" id="ARBA00022989"/>
    </source>
</evidence>
<name>A0A9Q0YHI0_HOLLE</name>
<feature type="region of interest" description="Disordered" evidence="6">
    <location>
        <begin position="978"/>
        <end position="1065"/>
    </location>
</feature>
<feature type="compositionally biased region" description="Basic and acidic residues" evidence="6">
    <location>
        <begin position="979"/>
        <end position="1008"/>
    </location>
</feature>
<gene>
    <name evidence="10" type="ORF">HOLleu_37675</name>
</gene>
<dbReference type="OrthoDB" id="6252479at2759"/>
<dbReference type="PRINTS" id="PR00205">
    <property type="entry name" value="CADHERIN"/>
</dbReference>
<dbReference type="GO" id="GO:0007156">
    <property type="term" value="P:homophilic cell adhesion via plasma membrane adhesion molecules"/>
    <property type="evidence" value="ECO:0007669"/>
    <property type="project" value="InterPro"/>
</dbReference>
<feature type="compositionally biased region" description="Basic and acidic residues" evidence="6">
    <location>
        <begin position="1021"/>
        <end position="1045"/>
    </location>
</feature>
<dbReference type="EMBL" id="JAIZAY010000020">
    <property type="protein sequence ID" value="KAJ8022702.1"/>
    <property type="molecule type" value="Genomic_DNA"/>
</dbReference>
<dbReference type="InterPro" id="IPR002126">
    <property type="entry name" value="Cadherin-like_dom"/>
</dbReference>
<keyword evidence="2 7" id="KW-0812">Transmembrane</keyword>
<reference evidence="10" key="1">
    <citation type="submission" date="2021-10" db="EMBL/GenBank/DDBJ databases">
        <title>Tropical sea cucumber genome reveals ecological adaptation and Cuvierian tubules defense mechanism.</title>
        <authorList>
            <person name="Chen T."/>
        </authorList>
    </citation>
    <scope>NUCLEOTIDE SEQUENCE</scope>
    <source>
        <strain evidence="10">Nanhai2018</strain>
        <tissue evidence="10">Muscle</tissue>
    </source>
</reference>
<keyword evidence="3 7" id="KW-1133">Transmembrane helix</keyword>
<dbReference type="GO" id="GO:0005886">
    <property type="term" value="C:plasma membrane"/>
    <property type="evidence" value="ECO:0007669"/>
    <property type="project" value="TreeGrafter"/>
</dbReference>
<proteinExistence type="predicted"/>
<feature type="transmembrane region" description="Helical" evidence="7">
    <location>
        <begin position="825"/>
        <end position="848"/>
    </location>
</feature>
<feature type="region of interest" description="Disordered" evidence="6">
    <location>
        <begin position="936"/>
        <end position="966"/>
    </location>
</feature>
<feature type="region of interest" description="Disordered" evidence="6">
    <location>
        <begin position="868"/>
        <end position="888"/>
    </location>
</feature>
<dbReference type="InterPro" id="IPR050174">
    <property type="entry name" value="Protocadherin/Cadherin-CA"/>
</dbReference>
<accession>A0A9Q0YHI0</accession>
<evidence type="ECO:0000256" key="7">
    <source>
        <dbReference type="SAM" id="Phobius"/>
    </source>
</evidence>
<dbReference type="Proteomes" id="UP001152320">
    <property type="component" value="Chromosome 20"/>
</dbReference>
<dbReference type="InterPro" id="IPR015919">
    <property type="entry name" value="Cadherin-like_sf"/>
</dbReference>
<evidence type="ECO:0000256" key="8">
    <source>
        <dbReference type="SAM" id="SignalP"/>
    </source>
</evidence>
<keyword evidence="4" id="KW-0325">Glycoprotein</keyword>
<feature type="chain" id="PRO_5040182004" evidence="8">
    <location>
        <begin position="25"/>
        <end position="1135"/>
    </location>
</feature>
<dbReference type="GO" id="GO:0005509">
    <property type="term" value="F:calcium ion binding"/>
    <property type="evidence" value="ECO:0007669"/>
    <property type="project" value="UniProtKB-UniRule"/>
</dbReference>
<feature type="region of interest" description="Disordered" evidence="6">
    <location>
        <begin position="1088"/>
        <end position="1135"/>
    </location>
</feature>
<comment type="caution">
    <text evidence="10">The sequence shown here is derived from an EMBL/GenBank/DDBJ whole genome shotgun (WGS) entry which is preliminary data.</text>
</comment>
<evidence type="ECO:0000256" key="1">
    <source>
        <dbReference type="ARBA" id="ARBA00004167"/>
    </source>
</evidence>
<keyword evidence="7" id="KW-0472">Membrane</keyword>